<dbReference type="EMBL" id="JAENGZ010000304">
    <property type="protein sequence ID" value="KAG6962538.1"/>
    <property type="molecule type" value="Genomic_DNA"/>
</dbReference>
<comment type="caution">
    <text evidence="2">The sequence shown here is derived from an EMBL/GenBank/DDBJ whole genome shotgun (WGS) entry which is preliminary data.</text>
</comment>
<dbReference type="AlphaFoldDB" id="A0A8T1UJ92"/>
<name>A0A8T1UJ92_9STRA</name>
<dbReference type="VEuPathDB" id="FungiDB:PC110_g12738"/>
<accession>A0A8T1UJ92</accession>
<evidence type="ECO:0000313" key="3">
    <source>
        <dbReference type="Proteomes" id="UP000688947"/>
    </source>
</evidence>
<gene>
    <name evidence="2" type="ORF">JG687_00007104</name>
</gene>
<feature type="compositionally biased region" description="Low complexity" evidence="1">
    <location>
        <begin position="39"/>
        <end position="49"/>
    </location>
</feature>
<organism evidence="2 3">
    <name type="scientific">Phytophthora cactorum</name>
    <dbReference type="NCBI Taxonomy" id="29920"/>
    <lineage>
        <taxon>Eukaryota</taxon>
        <taxon>Sar</taxon>
        <taxon>Stramenopiles</taxon>
        <taxon>Oomycota</taxon>
        <taxon>Peronosporomycetes</taxon>
        <taxon>Peronosporales</taxon>
        <taxon>Peronosporaceae</taxon>
        <taxon>Phytophthora</taxon>
    </lineage>
</organism>
<feature type="region of interest" description="Disordered" evidence="1">
    <location>
        <begin position="39"/>
        <end position="58"/>
    </location>
</feature>
<reference evidence="2" key="1">
    <citation type="submission" date="2021-01" db="EMBL/GenBank/DDBJ databases">
        <title>Phytophthora aleatoria, a newly-described species from Pinus radiata is distinct from Phytophthora cactorum isolates based on comparative genomics.</title>
        <authorList>
            <person name="Mcdougal R."/>
            <person name="Panda P."/>
            <person name="Williams N."/>
            <person name="Studholme D.J."/>
        </authorList>
    </citation>
    <scope>NUCLEOTIDE SEQUENCE</scope>
    <source>
        <strain evidence="2">NZFS 3830</strain>
    </source>
</reference>
<sequence>MEHPRWACTSRKRPSHDVTDGGSGRSDSKASWEVDSADASVSSASVDDSCPSDTSGSKTKFVSWEALHSYLDLYQKETFQVLRTRSTKSVAERNMQIKNAQNSSAGVIPDEWEVYAKTIICIR</sequence>
<dbReference type="Proteomes" id="UP000688947">
    <property type="component" value="Unassembled WGS sequence"/>
</dbReference>
<evidence type="ECO:0000313" key="2">
    <source>
        <dbReference type="EMBL" id="KAG6962538.1"/>
    </source>
</evidence>
<evidence type="ECO:0000256" key="1">
    <source>
        <dbReference type="SAM" id="MobiDB-lite"/>
    </source>
</evidence>
<proteinExistence type="predicted"/>
<feature type="region of interest" description="Disordered" evidence="1">
    <location>
        <begin position="1"/>
        <end position="34"/>
    </location>
</feature>
<protein>
    <submittedName>
        <fullName evidence="2">Uncharacterized protein</fullName>
    </submittedName>
</protein>
<dbReference type="OrthoDB" id="129084at2759"/>